<evidence type="ECO:0000256" key="6">
    <source>
        <dbReference type="ARBA" id="ARBA00022989"/>
    </source>
</evidence>
<dbReference type="Proteomes" id="UP000655588">
    <property type="component" value="Unassembled WGS sequence"/>
</dbReference>
<gene>
    <name evidence="12" type="ORF">E2986_02117</name>
</gene>
<protein>
    <recommendedName>
        <fullName evidence="11">Sphingomyelin synthase-like domain-containing protein</fullName>
    </recommendedName>
</protein>
<feature type="compositionally biased region" description="Polar residues" evidence="9">
    <location>
        <begin position="97"/>
        <end position="109"/>
    </location>
</feature>
<keyword evidence="3" id="KW-0808">Transferase</keyword>
<reference evidence="12" key="1">
    <citation type="submission" date="2019-11" db="EMBL/GenBank/DDBJ databases">
        <title>The nuclear and mitochondrial genomes of Frieseomelitta varia - a highly eusocial stingless bee (Meliponini) with a permanently sterile worker caste.</title>
        <authorList>
            <person name="Freitas F.C.P."/>
            <person name="Lourenco A.P."/>
            <person name="Nunes F.M.F."/>
            <person name="Paschoal A.R."/>
            <person name="Abreu F.C.P."/>
            <person name="Barbin F.O."/>
            <person name="Bataglia L."/>
            <person name="Cardoso-Junior C.A.M."/>
            <person name="Cervoni M.S."/>
            <person name="Silva S.R."/>
            <person name="Dalarmi F."/>
            <person name="Del Lama M.A."/>
            <person name="Depintor T.S."/>
            <person name="Ferreira K.M."/>
            <person name="Goria P.S."/>
            <person name="Jaskot M.C."/>
            <person name="Lago D.C."/>
            <person name="Luna-Lucena D."/>
            <person name="Moda L.M."/>
            <person name="Nascimento L."/>
            <person name="Pedrino M."/>
            <person name="Rabico F.O."/>
            <person name="Sanches F.C."/>
            <person name="Santos D.E."/>
            <person name="Santos C.G."/>
            <person name="Vieira J."/>
            <person name="Lopes T.F."/>
            <person name="Barchuk A.R."/>
            <person name="Hartfelder K."/>
            <person name="Simoes Z.L.P."/>
            <person name="Bitondi M.M.G."/>
            <person name="Pinheiro D.G."/>
        </authorList>
    </citation>
    <scope>NUCLEOTIDE SEQUENCE</scope>
    <source>
        <strain evidence="12">USP_RPSP 00005682</strain>
        <tissue evidence="12">Whole individual</tissue>
    </source>
</reference>
<dbReference type="GO" id="GO:0046513">
    <property type="term" value="P:ceramide biosynthetic process"/>
    <property type="evidence" value="ECO:0007669"/>
    <property type="project" value="TreeGrafter"/>
</dbReference>
<keyword evidence="6 10" id="KW-1133">Transmembrane helix</keyword>
<feature type="domain" description="Sphingomyelin synthase-like" evidence="11">
    <location>
        <begin position="326"/>
        <end position="421"/>
    </location>
</feature>
<comment type="caution">
    <text evidence="12">The sequence shown here is derived from an EMBL/GenBank/DDBJ whole genome shotgun (WGS) entry which is preliminary data.</text>
</comment>
<name>A0A833VQG6_9HYME</name>
<dbReference type="GO" id="GO:0000139">
    <property type="term" value="C:Golgi membrane"/>
    <property type="evidence" value="ECO:0007669"/>
    <property type="project" value="TreeGrafter"/>
</dbReference>
<dbReference type="GO" id="GO:0033188">
    <property type="term" value="F:sphingomyelin synthase activity"/>
    <property type="evidence" value="ECO:0007669"/>
    <property type="project" value="TreeGrafter"/>
</dbReference>
<dbReference type="GO" id="GO:0006686">
    <property type="term" value="P:sphingomyelin biosynthetic process"/>
    <property type="evidence" value="ECO:0007669"/>
    <property type="project" value="TreeGrafter"/>
</dbReference>
<evidence type="ECO:0000256" key="9">
    <source>
        <dbReference type="SAM" id="MobiDB-lite"/>
    </source>
</evidence>
<evidence type="ECO:0000313" key="13">
    <source>
        <dbReference type="Proteomes" id="UP000655588"/>
    </source>
</evidence>
<keyword evidence="7" id="KW-0443">Lipid metabolism</keyword>
<evidence type="ECO:0000313" key="12">
    <source>
        <dbReference type="EMBL" id="KAF3428261.1"/>
    </source>
</evidence>
<evidence type="ECO:0000256" key="3">
    <source>
        <dbReference type="ARBA" id="ARBA00022679"/>
    </source>
</evidence>
<comment type="similarity">
    <text evidence="2">Belongs to the sphingomyelin synthase family.</text>
</comment>
<evidence type="ECO:0000256" key="10">
    <source>
        <dbReference type="SAM" id="Phobius"/>
    </source>
</evidence>
<dbReference type="GO" id="GO:0047493">
    <property type="term" value="F:ceramide cholinephosphotransferase activity"/>
    <property type="evidence" value="ECO:0007669"/>
    <property type="project" value="TreeGrafter"/>
</dbReference>
<evidence type="ECO:0000256" key="8">
    <source>
        <dbReference type="ARBA" id="ARBA00023136"/>
    </source>
</evidence>
<keyword evidence="4 10" id="KW-0812">Transmembrane</keyword>
<dbReference type="EMBL" id="WNWW01000227">
    <property type="protein sequence ID" value="KAF3428261.1"/>
    <property type="molecule type" value="Genomic_DNA"/>
</dbReference>
<feature type="transmembrane region" description="Helical" evidence="10">
    <location>
        <begin position="230"/>
        <end position="252"/>
    </location>
</feature>
<dbReference type="InterPro" id="IPR045221">
    <property type="entry name" value="Sphingomyelin_synth-like"/>
</dbReference>
<keyword evidence="5" id="KW-0746">Sphingolipid metabolism</keyword>
<sequence length="480" mass="54369">MYYRRNVSALSANFLSGYLVGLAHPWFSSSDTGSVAFKASYVNTQTDLKYDIKSEKKKALMVLDPKVTSLHSDYGSFDRPLGAGEGHERDVEAAVDGSSNGMAQSSDVYQRQPLLPGAPTKGKDKWAGVASGSDYYVDDEDEKIDSLRRHPGIPNGSGNGVVKLDIPAPLREEPRFPKEKWKTFLAFLFMVVNFILTTASLAMVHERVPDRNTYGPLPDVVLDNVAAQDWALNVSEVLIMIMSNSAMVFIIFHKHRFIVVRRIFLLMGLLYMMRSITMYVTVLPVASKTYFCSPKANNTSPLLVTKRVLQLISGFGLSINGKHTYCGDYIYSGHTVVLVLSYLIIKECNIYLVNVNIWSNIKYLTKGNISDSPKRFQPIHWLAGIAVLTGVIMVLVAHGHYTVDVLIAYYVTTRLWYIYHTLANNSHLKQYEPNNFLARLWWFPIFKYFEKNVGGTVPRQYDWPLPWPRRFLAKHPNRDS</sequence>
<feature type="region of interest" description="Disordered" evidence="9">
    <location>
        <begin position="96"/>
        <end position="123"/>
    </location>
</feature>
<dbReference type="Pfam" id="PF14360">
    <property type="entry name" value="PAP2_C"/>
    <property type="match status" value="1"/>
</dbReference>
<keyword evidence="8 10" id="KW-0472">Membrane</keyword>
<dbReference type="AlphaFoldDB" id="A0A833VQG6"/>
<proteinExistence type="inferred from homology"/>
<evidence type="ECO:0000256" key="7">
    <source>
        <dbReference type="ARBA" id="ARBA00023098"/>
    </source>
</evidence>
<evidence type="ECO:0000256" key="5">
    <source>
        <dbReference type="ARBA" id="ARBA00022919"/>
    </source>
</evidence>
<evidence type="ECO:0000256" key="2">
    <source>
        <dbReference type="ARBA" id="ARBA00005441"/>
    </source>
</evidence>
<organism evidence="12 13">
    <name type="scientific">Frieseomelitta varia</name>
    <dbReference type="NCBI Taxonomy" id="561572"/>
    <lineage>
        <taxon>Eukaryota</taxon>
        <taxon>Metazoa</taxon>
        <taxon>Ecdysozoa</taxon>
        <taxon>Arthropoda</taxon>
        <taxon>Hexapoda</taxon>
        <taxon>Insecta</taxon>
        <taxon>Pterygota</taxon>
        <taxon>Neoptera</taxon>
        <taxon>Endopterygota</taxon>
        <taxon>Hymenoptera</taxon>
        <taxon>Apocrita</taxon>
        <taxon>Aculeata</taxon>
        <taxon>Apoidea</taxon>
        <taxon>Anthophila</taxon>
        <taxon>Apidae</taxon>
        <taxon>Frieseomelitta</taxon>
    </lineage>
</organism>
<dbReference type="InterPro" id="IPR025749">
    <property type="entry name" value="Sphingomyelin_synth-like_dom"/>
</dbReference>
<evidence type="ECO:0000259" key="11">
    <source>
        <dbReference type="Pfam" id="PF14360"/>
    </source>
</evidence>
<comment type="subcellular location">
    <subcellularLocation>
        <location evidence="1">Membrane</location>
        <topology evidence="1">Multi-pass membrane protein</topology>
    </subcellularLocation>
</comment>
<evidence type="ECO:0000256" key="1">
    <source>
        <dbReference type="ARBA" id="ARBA00004141"/>
    </source>
</evidence>
<dbReference type="GO" id="GO:0005886">
    <property type="term" value="C:plasma membrane"/>
    <property type="evidence" value="ECO:0007669"/>
    <property type="project" value="TreeGrafter"/>
</dbReference>
<keyword evidence="13" id="KW-1185">Reference proteome</keyword>
<dbReference type="PANTHER" id="PTHR21290:SF27">
    <property type="entry name" value="PHOSPHATIDYLCHOLINE:CERAMIDE CHOLINEPHOSPHOTRANSFERASE 1"/>
    <property type="match status" value="1"/>
</dbReference>
<feature type="transmembrane region" description="Helical" evidence="10">
    <location>
        <begin position="184"/>
        <end position="204"/>
    </location>
</feature>
<feature type="transmembrane region" description="Helical" evidence="10">
    <location>
        <begin position="379"/>
        <end position="397"/>
    </location>
</feature>
<dbReference type="GO" id="GO:0005789">
    <property type="term" value="C:endoplasmic reticulum membrane"/>
    <property type="evidence" value="ECO:0007669"/>
    <property type="project" value="TreeGrafter"/>
</dbReference>
<evidence type="ECO:0000256" key="4">
    <source>
        <dbReference type="ARBA" id="ARBA00022692"/>
    </source>
</evidence>
<dbReference type="PANTHER" id="PTHR21290">
    <property type="entry name" value="SPHINGOMYELIN SYNTHETASE"/>
    <property type="match status" value="1"/>
</dbReference>
<accession>A0A833VQG6</accession>
<feature type="transmembrane region" description="Helical" evidence="10">
    <location>
        <begin position="264"/>
        <end position="286"/>
    </location>
</feature>